<evidence type="ECO:0000256" key="1">
    <source>
        <dbReference type="SAM" id="MobiDB-lite"/>
    </source>
</evidence>
<gene>
    <name evidence="3" type="primary">LOC108560574</name>
</gene>
<dbReference type="Proteomes" id="UP000695000">
    <property type="component" value="Unplaced"/>
</dbReference>
<dbReference type="RefSeq" id="XP_017773678.1">
    <property type="nucleotide sequence ID" value="XM_017918189.1"/>
</dbReference>
<evidence type="ECO:0000313" key="3">
    <source>
        <dbReference type="RefSeq" id="XP_017773678.1"/>
    </source>
</evidence>
<organism evidence="2 3">
    <name type="scientific">Nicrophorus vespilloides</name>
    <name type="common">Boreal carrion beetle</name>
    <dbReference type="NCBI Taxonomy" id="110193"/>
    <lineage>
        <taxon>Eukaryota</taxon>
        <taxon>Metazoa</taxon>
        <taxon>Ecdysozoa</taxon>
        <taxon>Arthropoda</taxon>
        <taxon>Hexapoda</taxon>
        <taxon>Insecta</taxon>
        <taxon>Pterygota</taxon>
        <taxon>Neoptera</taxon>
        <taxon>Endopterygota</taxon>
        <taxon>Coleoptera</taxon>
        <taxon>Polyphaga</taxon>
        <taxon>Staphyliniformia</taxon>
        <taxon>Silphidae</taxon>
        <taxon>Nicrophorinae</taxon>
        <taxon>Nicrophorus</taxon>
    </lineage>
</organism>
<dbReference type="GeneID" id="108560574"/>
<accession>A0ABM1MGH8</accession>
<feature type="compositionally biased region" description="Polar residues" evidence="1">
    <location>
        <begin position="36"/>
        <end position="45"/>
    </location>
</feature>
<name>A0ABM1MGH8_NICVS</name>
<evidence type="ECO:0000313" key="2">
    <source>
        <dbReference type="Proteomes" id="UP000695000"/>
    </source>
</evidence>
<reference evidence="3" key="1">
    <citation type="submission" date="2025-08" db="UniProtKB">
        <authorList>
            <consortium name="RefSeq"/>
        </authorList>
    </citation>
    <scope>IDENTIFICATION</scope>
    <source>
        <tissue evidence="3">Whole Larva</tissue>
    </source>
</reference>
<protein>
    <submittedName>
        <fullName evidence="3">Uncharacterized protein LOC108560574</fullName>
    </submittedName>
</protein>
<proteinExistence type="predicted"/>
<sequence length="188" mass="21575">MILRSSVLTQYVASHILSEFEHPGAMDVEPTPPGDPQTSASSSTSEDGEERTNFRELSFQKFENMMANSFQNIRIDVSNNLSPPVAQKFQKKSKGFRYFVKYLVPGNKEQHFCVEFKYMRVKSKPTKQAVTVKKSSSHMLWGLPLCLVQMPKRDQYSNQVNVRIKKAKPPMGQPIGVARYKRPKYLRI</sequence>
<keyword evidence="2" id="KW-1185">Reference proteome</keyword>
<feature type="region of interest" description="Disordered" evidence="1">
    <location>
        <begin position="23"/>
        <end position="53"/>
    </location>
</feature>